<evidence type="ECO:0000313" key="3">
    <source>
        <dbReference type="Proteomes" id="UP000596092"/>
    </source>
</evidence>
<evidence type="ECO:0000313" key="2">
    <source>
        <dbReference type="EMBL" id="QQG66065.1"/>
    </source>
</evidence>
<dbReference type="EMBL" id="CP054140">
    <property type="protein sequence ID" value="QQG66065.1"/>
    <property type="molecule type" value="Genomic_DNA"/>
</dbReference>
<gene>
    <name evidence="2" type="ORF">HP555_09385</name>
</gene>
<dbReference type="KEGG" id="dog:HP555_09385"/>
<feature type="region of interest" description="Disordered" evidence="1">
    <location>
        <begin position="57"/>
        <end position="86"/>
    </location>
</feature>
<organism evidence="2 3">
    <name type="scientific">Desulfobulbus oligotrophicus</name>
    <dbReference type="NCBI Taxonomy" id="1909699"/>
    <lineage>
        <taxon>Bacteria</taxon>
        <taxon>Pseudomonadati</taxon>
        <taxon>Thermodesulfobacteriota</taxon>
        <taxon>Desulfobulbia</taxon>
        <taxon>Desulfobulbales</taxon>
        <taxon>Desulfobulbaceae</taxon>
        <taxon>Desulfobulbus</taxon>
    </lineage>
</organism>
<dbReference type="GO" id="GO:0043565">
    <property type="term" value="F:sequence-specific DNA binding"/>
    <property type="evidence" value="ECO:0007669"/>
    <property type="project" value="InterPro"/>
</dbReference>
<evidence type="ECO:0000256" key="1">
    <source>
        <dbReference type="SAM" id="MobiDB-lite"/>
    </source>
</evidence>
<proteinExistence type="predicted"/>
<dbReference type="InterPro" id="IPR002514">
    <property type="entry name" value="Transposase_8"/>
</dbReference>
<dbReference type="InterPro" id="IPR010921">
    <property type="entry name" value="Trp_repressor/repl_initiator"/>
</dbReference>
<name>A0A7T6AR12_9BACT</name>
<dbReference type="GO" id="GO:0006313">
    <property type="term" value="P:DNA transposition"/>
    <property type="evidence" value="ECO:0007669"/>
    <property type="project" value="InterPro"/>
</dbReference>
<dbReference type="SUPFAM" id="SSF48295">
    <property type="entry name" value="TrpR-like"/>
    <property type="match status" value="1"/>
</dbReference>
<sequence length="158" mass="17824">MSEKRNRQRFTKEFKEDAVRLVLEQAYSGIEVARRLGVSPSNVTRCAGFGSIVMKSGNSARRERASASPRQRSAGRKRESAAADGARSIKKSRGLLCERVQLRFDFIRQYKKAYPVALMCKALVKIWICCRLMGCSLVMYATRFYSSSGLAVDDRALR</sequence>
<accession>A0A7T6AR12</accession>
<dbReference type="AlphaFoldDB" id="A0A7T6AR12"/>
<dbReference type="Proteomes" id="UP000596092">
    <property type="component" value="Chromosome"/>
</dbReference>
<dbReference type="Pfam" id="PF01527">
    <property type="entry name" value="HTH_Tnp_1"/>
    <property type="match status" value="1"/>
</dbReference>
<dbReference type="RefSeq" id="WP_199261845.1">
    <property type="nucleotide sequence ID" value="NZ_CP054140.1"/>
</dbReference>
<keyword evidence="3" id="KW-1185">Reference proteome</keyword>
<protein>
    <submittedName>
        <fullName evidence="2">Transposase</fullName>
    </submittedName>
</protein>
<dbReference type="GO" id="GO:0004803">
    <property type="term" value="F:transposase activity"/>
    <property type="evidence" value="ECO:0007669"/>
    <property type="project" value="InterPro"/>
</dbReference>
<reference evidence="2 3" key="1">
    <citation type="submission" date="2020-05" db="EMBL/GenBank/DDBJ databases">
        <title>Complete genome of Desulfobulbus oligotrophicus.</title>
        <authorList>
            <person name="Podar M."/>
        </authorList>
    </citation>
    <scope>NUCLEOTIDE SEQUENCE [LARGE SCALE GENOMIC DNA]</scope>
    <source>
        <strain evidence="2 3">Prop6</strain>
    </source>
</reference>